<evidence type="ECO:0008006" key="3">
    <source>
        <dbReference type="Google" id="ProtNLM"/>
    </source>
</evidence>
<dbReference type="InterPro" id="IPR018641">
    <property type="entry name" value="Trfase_1_rSAM/seldom-assoc"/>
</dbReference>
<dbReference type="NCBIfam" id="TIGR04282">
    <property type="entry name" value="glyco_like_cofC"/>
    <property type="match status" value="1"/>
</dbReference>
<dbReference type="SUPFAM" id="SSF53448">
    <property type="entry name" value="Nucleotide-diphospho-sugar transferases"/>
    <property type="match status" value="1"/>
</dbReference>
<dbReference type="PANTHER" id="PTHR36529:SF1">
    <property type="entry name" value="GLYCOSYLTRANSFERASE"/>
    <property type="match status" value="1"/>
</dbReference>
<sequence length="248" mass="27167">MKRNTRLSIFAKAPVPGAVKTRLIPALGARGAAALQGALTRHTLATAARSGLDCELWCHPGPEHPLFRDCVRNFGRAEFRADTASGNRRQPMDEPAEHNRRDLPCPALVLRTQVGNHLGERMAYAARTGLATGPVILIGTDCPTLTAADLGGASMALAQEDNDAVLGPALDGGYYLLGLRRIHPCLFTDMAWGSDRVLAETRARLRALDWRWWELPPRRDIDRPDDLPFLPGEFEKMMSAKGLVVRST</sequence>
<accession>A0A450TWM6</accession>
<protein>
    <recommendedName>
        <fullName evidence="3">Glycosyltransferase</fullName>
    </recommendedName>
</protein>
<dbReference type="InterPro" id="IPR029044">
    <property type="entry name" value="Nucleotide-diphossugar_trans"/>
</dbReference>
<proteinExistence type="predicted"/>
<reference evidence="2" key="1">
    <citation type="submission" date="2019-02" db="EMBL/GenBank/DDBJ databases">
        <authorList>
            <person name="Gruber-Vodicka R. H."/>
            <person name="Seah K. B. B."/>
        </authorList>
    </citation>
    <scope>NUCLEOTIDE SEQUENCE</scope>
    <source>
        <strain evidence="2">BECK_BZ165</strain>
    </source>
</reference>
<dbReference type="EMBL" id="CAADFA010000735">
    <property type="protein sequence ID" value="VFJ73472.1"/>
    <property type="molecule type" value="Genomic_DNA"/>
</dbReference>
<name>A0A450TWM6_9GAMM</name>
<gene>
    <name evidence="2" type="ORF">BECKFM1743C_GA0114222_107351</name>
</gene>
<organism evidence="2">
    <name type="scientific">Candidatus Kentrum sp. FM</name>
    <dbReference type="NCBI Taxonomy" id="2126340"/>
    <lineage>
        <taxon>Bacteria</taxon>
        <taxon>Pseudomonadati</taxon>
        <taxon>Pseudomonadota</taxon>
        <taxon>Gammaproteobacteria</taxon>
        <taxon>Candidatus Kentrum</taxon>
    </lineage>
</organism>
<dbReference type="Gene3D" id="3.90.550.10">
    <property type="entry name" value="Spore Coat Polysaccharide Biosynthesis Protein SpsA, Chain A"/>
    <property type="match status" value="1"/>
</dbReference>
<feature type="compositionally biased region" description="Basic and acidic residues" evidence="1">
    <location>
        <begin position="90"/>
        <end position="101"/>
    </location>
</feature>
<evidence type="ECO:0000313" key="2">
    <source>
        <dbReference type="EMBL" id="VFJ73472.1"/>
    </source>
</evidence>
<dbReference type="PANTHER" id="PTHR36529">
    <property type="entry name" value="SLL1095 PROTEIN"/>
    <property type="match status" value="1"/>
</dbReference>
<dbReference type="AlphaFoldDB" id="A0A450TWM6"/>
<evidence type="ECO:0000256" key="1">
    <source>
        <dbReference type="SAM" id="MobiDB-lite"/>
    </source>
</evidence>
<dbReference type="Pfam" id="PF09837">
    <property type="entry name" value="DUF2064"/>
    <property type="match status" value="1"/>
</dbReference>
<feature type="region of interest" description="Disordered" evidence="1">
    <location>
        <begin position="82"/>
        <end position="101"/>
    </location>
</feature>